<comment type="similarity">
    <text evidence="2">Belongs to the amino acid-polyamine-organocation (APC) superfamily. Basic amino acid/polyamine antiporter (APA) (TC 2.A.3.2) family.</text>
</comment>
<dbReference type="EMBL" id="CP060028">
    <property type="protein sequence ID" value="QND78965.1"/>
    <property type="molecule type" value="Genomic_DNA"/>
</dbReference>
<feature type="transmembrane region" description="Helical" evidence="9">
    <location>
        <begin position="316"/>
        <end position="339"/>
    </location>
</feature>
<protein>
    <recommendedName>
        <fullName evidence="3">Arginine/agmatine antiporter</fullName>
    </recommendedName>
</protein>
<dbReference type="InterPro" id="IPR002293">
    <property type="entry name" value="AA/rel_permease1"/>
</dbReference>
<dbReference type="Proteomes" id="UP000515506">
    <property type="component" value="Chromosome"/>
</dbReference>
<evidence type="ECO:0000256" key="4">
    <source>
        <dbReference type="ARBA" id="ARBA00022475"/>
    </source>
</evidence>
<evidence type="ECO:0000256" key="8">
    <source>
        <dbReference type="ARBA" id="ARBA00045636"/>
    </source>
</evidence>
<dbReference type="PIRSF" id="PIRSF006060">
    <property type="entry name" value="AA_transporter"/>
    <property type="match status" value="1"/>
</dbReference>
<evidence type="ECO:0000313" key="11">
    <source>
        <dbReference type="Proteomes" id="UP000515506"/>
    </source>
</evidence>
<keyword evidence="6 9" id="KW-1133">Transmembrane helix</keyword>
<evidence type="ECO:0000256" key="5">
    <source>
        <dbReference type="ARBA" id="ARBA00022692"/>
    </source>
</evidence>
<feature type="transmembrane region" description="Helical" evidence="9">
    <location>
        <begin position="409"/>
        <end position="426"/>
    </location>
</feature>
<feature type="transmembrane region" description="Helical" evidence="9">
    <location>
        <begin position="154"/>
        <end position="172"/>
    </location>
</feature>
<keyword evidence="5 9" id="KW-0812">Transmembrane</keyword>
<evidence type="ECO:0000256" key="7">
    <source>
        <dbReference type="ARBA" id="ARBA00023136"/>
    </source>
</evidence>
<dbReference type="PANTHER" id="PTHR42770">
    <property type="entry name" value="AMINO ACID TRANSPORTER-RELATED"/>
    <property type="match status" value="1"/>
</dbReference>
<comment type="function">
    <text evidence="8">Major component of the acid-resistance (AR) system allowing enteric pathogens to survive the acidic environment in the stomach. Exchanges extracellular arginine for its intracellular decarboxylation product agmatine (Agm) thereby expelling intracellular protons. Probably undergoes several conformational states in order to translocate the substrate across the membrane; keeps the substrate accessible to only 1 side of the membrane at a time by opening and closing 3 membrane-internal gates.</text>
</comment>
<dbReference type="Gene3D" id="1.20.1740.10">
    <property type="entry name" value="Amino acid/polyamine transporter I"/>
    <property type="match status" value="1"/>
</dbReference>
<keyword evidence="11" id="KW-1185">Reference proteome</keyword>
<organism evidence="10 11">
    <name type="scientific">Pseudoxanthomonas mexicana</name>
    <dbReference type="NCBI Taxonomy" id="128785"/>
    <lineage>
        <taxon>Bacteria</taxon>
        <taxon>Pseudomonadati</taxon>
        <taxon>Pseudomonadota</taxon>
        <taxon>Gammaproteobacteria</taxon>
        <taxon>Lysobacterales</taxon>
        <taxon>Lysobacteraceae</taxon>
        <taxon>Pseudoxanthomonas</taxon>
    </lineage>
</organism>
<feature type="transmembrane region" description="Helical" evidence="9">
    <location>
        <begin position="226"/>
        <end position="252"/>
    </location>
</feature>
<dbReference type="RefSeq" id="WP_185894366.1">
    <property type="nucleotide sequence ID" value="NZ_CP060028.1"/>
</dbReference>
<evidence type="ECO:0000256" key="6">
    <source>
        <dbReference type="ARBA" id="ARBA00022989"/>
    </source>
</evidence>
<evidence type="ECO:0000256" key="2">
    <source>
        <dbReference type="ARBA" id="ARBA00008220"/>
    </source>
</evidence>
<feature type="transmembrane region" description="Helical" evidence="9">
    <location>
        <begin position="351"/>
        <end position="374"/>
    </location>
</feature>
<gene>
    <name evidence="10" type="ORF">H4W19_11295</name>
</gene>
<sequence length="437" mass="45972">MQPGDGRKIGFWTCTALVVGNTIGMGIFVLPASLAPLGYNALLGWGITVLGCLALARVFARLARLLPEADGPYGYVQRTLGDLPAYAVLWSYWVSNWITLAALATGVVGYAAAIFPPLARVQPAWLCVGVLWLFVGVNLLGVRSGGRVQVVTTVMKLVPMLAVAVLGVWVLLDSPASFGAHPPAKPISLGDAMAASTLALFAMLGIESATIPASRVDDPGRTIPRATLAGTGITAAIYLVVSAVPLLLLPYAELAQSSAPFALVMERFGGEGMGRWIALFVVVSGLGALNGWTLLGGEMMRTMADNGTMPRVFARTNAHGAPAGALVLTALLATAMVLMNYSESAVTGFTFLSTVVTAANLPLYLGCSLALGVLWWRGQRDAGRDLLVAAVLGVGYAVFAFIGMGARPFWLALALMVAGLPLYFFLRHLRNRTTRHA</sequence>
<keyword evidence="4" id="KW-1003">Cell membrane</keyword>
<feature type="transmembrane region" description="Helical" evidence="9">
    <location>
        <begin position="386"/>
        <end position="403"/>
    </location>
</feature>
<comment type="subcellular location">
    <subcellularLocation>
        <location evidence="1">Cell membrane</location>
        <topology evidence="1">Multi-pass membrane protein</topology>
    </subcellularLocation>
</comment>
<proteinExistence type="inferred from homology"/>
<feature type="transmembrane region" description="Helical" evidence="9">
    <location>
        <begin position="192"/>
        <end position="214"/>
    </location>
</feature>
<feature type="transmembrane region" description="Helical" evidence="9">
    <location>
        <begin position="272"/>
        <end position="295"/>
    </location>
</feature>
<dbReference type="InterPro" id="IPR050367">
    <property type="entry name" value="APC_superfamily"/>
</dbReference>
<feature type="transmembrane region" description="Helical" evidence="9">
    <location>
        <begin position="9"/>
        <end position="30"/>
    </location>
</feature>
<feature type="transmembrane region" description="Helical" evidence="9">
    <location>
        <begin position="123"/>
        <end position="142"/>
    </location>
</feature>
<evidence type="ECO:0000313" key="10">
    <source>
        <dbReference type="EMBL" id="QND78965.1"/>
    </source>
</evidence>
<feature type="transmembrane region" description="Helical" evidence="9">
    <location>
        <begin position="42"/>
        <end position="60"/>
    </location>
</feature>
<dbReference type="Pfam" id="PF13520">
    <property type="entry name" value="AA_permease_2"/>
    <property type="match status" value="1"/>
</dbReference>
<keyword evidence="7 9" id="KW-0472">Membrane</keyword>
<dbReference type="PANTHER" id="PTHR42770:SF18">
    <property type="entry name" value="ARGININE_AGMATINE ANTIPORTER"/>
    <property type="match status" value="1"/>
</dbReference>
<evidence type="ECO:0000256" key="3">
    <source>
        <dbReference type="ARBA" id="ARBA00021069"/>
    </source>
</evidence>
<evidence type="ECO:0000256" key="1">
    <source>
        <dbReference type="ARBA" id="ARBA00004651"/>
    </source>
</evidence>
<evidence type="ECO:0000256" key="9">
    <source>
        <dbReference type="SAM" id="Phobius"/>
    </source>
</evidence>
<accession>A0ABX6R715</accession>
<feature type="transmembrane region" description="Helical" evidence="9">
    <location>
        <begin position="97"/>
        <end position="117"/>
    </location>
</feature>
<name>A0ABX6R715_PSEMX</name>
<reference evidence="10 11" key="1">
    <citation type="submission" date="2020-08" db="EMBL/GenBank/DDBJ databases">
        <title>Streptomycin resistant and MDR strain, P. mexicana.</title>
        <authorList>
            <person name="Ganesh-kumar S."/>
            <person name="Zhe T."/>
            <person name="Yu Z."/>
            <person name="Min Y."/>
        </authorList>
    </citation>
    <scope>NUCLEOTIDE SEQUENCE [LARGE SCALE GENOMIC DNA]</scope>
    <source>
        <strain evidence="10 11">GTZY</strain>
    </source>
</reference>